<feature type="binding site" evidence="13">
    <location>
        <position position="727"/>
    </location>
    <ligand>
        <name>Zn(2+)</name>
        <dbReference type="ChEBI" id="CHEBI:29105"/>
        <label>1</label>
        <note>catalytic</note>
    </ligand>
</feature>
<dbReference type="InterPro" id="IPR002629">
    <property type="entry name" value="Met_Synth_C/arc"/>
</dbReference>
<reference evidence="17" key="1">
    <citation type="journal article" date="2014" name="Int. J. Syst. Evol. Microbiol.">
        <title>Complete genome sequence of Corynebacterium casei LMG S-19264T (=DSM 44701T), isolated from a smear-ripened cheese.</title>
        <authorList>
            <consortium name="US DOE Joint Genome Institute (JGI-PGF)"/>
            <person name="Walter F."/>
            <person name="Albersmeier A."/>
            <person name="Kalinowski J."/>
            <person name="Ruckert C."/>
        </authorList>
    </citation>
    <scope>NUCLEOTIDE SEQUENCE</scope>
    <source>
        <strain evidence="17">CGMCC 1.10998</strain>
    </source>
</reference>
<dbReference type="Pfam" id="PF08267">
    <property type="entry name" value="Meth_synt_1"/>
    <property type="match status" value="1"/>
</dbReference>
<feature type="binding site" evidence="12">
    <location>
        <position position="19"/>
    </location>
    <ligand>
        <name>5-methyltetrahydropteroyltri-L-glutamate</name>
        <dbReference type="ChEBI" id="CHEBI:58207"/>
    </ligand>
</feature>
<evidence type="ECO:0000256" key="1">
    <source>
        <dbReference type="ARBA" id="ARBA00002777"/>
    </source>
</evidence>
<reference evidence="17" key="2">
    <citation type="submission" date="2020-09" db="EMBL/GenBank/DDBJ databases">
        <authorList>
            <person name="Sun Q."/>
            <person name="Zhou Y."/>
        </authorList>
    </citation>
    <scope>NUCLEOTIDE SEQUENCE</scope>
    <source>
        <strain evidence="17">CGMCC 1.10998</strain>
    </source>
</reference>
<evidence type="ECO:0000313" key="18">
    <source>
        <dbReference type="Proteomes" id="UP000637423"/>
    </source>
</evidence>
<feature type="binding site" evidence="11">
    <location>
        <position position="606"/>
    </location>
    <ligand>
        <name>5-methyltetrahydropteroyltri-L-glutamate</name>
        <dbReference type="ChEBI" id="CHEBI:58207"/>
    </ligand>
</feature>
<dbReference type="HAMAP" id="MF_00172">
    <property type="entry name" value="Meth_synth"/>
    <property type="match status" value="1"/>
</dbReference>
<protein>
    <recommendedName>
        <fullName evidence="11">5-methyltetrahydropteroyltriglutamate--homocysteine methyltransferase</fullName>
        <ecNumber evidence="11">2.1.1.14</ecNumber>
    </recommendedName>
    <alternativeName>
        <fullName evidence="11">Cobalamin-independent methionine synthase</fullName>
    </alternativeName>
    <alternativeName>
        <fullName evidence="11">Methionine synthase, vitamin-B12 independent isozyme</fullName>
    </alternativeName>
</protein>
<dbReference type="PIRSF" id="PIRSF000382">
    <property type="entry name" value="MeTrfase_B12_ind"/>
    <property type="match status" value="1"/>
</dbReference>
<feature type="binding site" evidence="11">
    <location>
        <begin position="16"/>
        <end position="19"/>
    </location>
    <ligand>
        <name>5-methyltetrahydropteroyltri-L-glutamate</name>
        <dbReference type="ChEBI" id="CHEBI:58207"/>
    </ligand>
</feature>
<feature type="binding site" evidence="11">
    <location>
        <position position="485"/>
    </location>
    <ligand>
        <name>L-homocysteine</name>
        <dbReference type="ChEBI" id="CHEBI:58199"/>
    </ligand>
</feature>
<evidence type="ECO:0000259" key="15">
    <source>
        <dbReference type="Pfam" id="PF01717"/>
    </source>
</evidence>
<keyword evidence="8 11" id="KW-0677">Repeat</keyword>
<evidence type="ECO:0000256" key="2">
    <source>
        <dbReference type="ARBA" id="ARBA00004681"/>
    </source>
</evidence>
<dbReference type="GO" id="GO:0032259">
    <property type="term" value="P:methylation"/>
    <property type="evidence" value="ECO:0007669"/>
    <property type="project" value="UniProtKB-KW"/>
</dbReference>
<dbReference type="GO" id="GO:0009086">
    <property type="term" value="P:methionine biosynthetic process"/>
    <property type="evidence" value="ECO:0007669"/>
    <property type="project" value="UniProtKB-UniRule"/>
</dbReference>
<dbReference type="InterPro" id="IPR038071">
    <property type="entry name" value="UROD/MetE-like_sf"/>
</dbReference>
<dbReference type="GO" id="GO:0008270">
    <property type="term" value="F:zinc ion binding"/>
    <property type="evidence" value="ECO:0007669"/>
    <property type="project" value="InterPro"/>
</dbReference>
<dbReference type="InterPro" id="IPR013215">
    <property type="entry name" value="Cbl-indep_Met_Synth_N"/>
</dbReference>
<proteinExistence type="inferred from homology"/>
<evidence type="ECO:0000313" key="17">
    <source>
        <dbReference type="EMBL" id="GGC99391.1"/>
    </source>
</evidence>
<dbReference type="EMBL" id="BMED01000008">
    <property type="protein sequence ID" value="GGC99391.1"/>
    <property type="molecule type" value="Genomic_DNA"/>
</dbReference>
<dbReference type="GO" id="GO:0003871">
    <property type="term" value="F:5-methyltetrahydropteroyltriglutamate-homocysteine S-methyltransferase activity"/>
    <property type="evidence" value="ECO:0007669"/>
    <property type="project" value="UniProtKB-UniRule"/>
</dbReference>
<evidence type="ECO:0000256" key="8">
    <source>
        <dbReference type="ARBA" id="ARBA00022737"/>
    </source>
</evidence>
<dbReference type="NCBIfam" id="TIGR01371">
    <property type="entry name" value="met_syn_B12ind"/>
    <property type="match status" value="1"/>
</dbReference>
<dbReference type="RefSeq" id="WP_188569235.1">
    <property type="nucleotide sequence ID" value="NZ_BMED01000008.1"/>
</dbReference>
<keyword evidence="7 11" id="KW-0479">Metal-binding</keyword>
<keyword evidence="4 11" id="KW-0489">Methyltransferase</keyword>
<dbReference type="CDD" id="cd03312">
    <property type="entry name" value="CIMS_N_terminal_like"/>
    <property type="match status" value="1"/>
</dbReference>
<feature type="binding site" evidence="13">
    <location>
        <position position="642"/>
    </location>
    <ligand>
        <name>Zn(2+)</name>
        <dbReference type="ChEBI" id="CHEBI:29105"/>
        <label>1</label>
        <note>catalytic</note>
    </ligand>
</feature>
<feature type="binding site" evidence="11 12">
    <location>
        <begin position="516"/>
        <end position="517"/>
    </location>
    <ligand>
        <name>5-methyltetrahydropteroyltri-L-glutamate</name>
        <dbReference type="ChEBI" id="CHEBI:58207"/>
    </ligand>
</feature>
<feature type="binding site" evidence="12">
    <location>
        <position position="117"/>
    </location>
    <ligand>
        <name>5-methyltetrahydropteroyltri-L-glutamate</name>
        <dbReference type="ChEBI" id="CHEBI:58207"/>
    </ligand>
</feature>
<feature type="domain" description="Cobalamin-independent methionine synthase MetE N-terminal" evidence="16">
    <location>
        <begin position="4"/>
        <end position="310"/>
    </location>
</feature>
<feature type="binding site" evidence="11 12">
    <location>
        <position position="562"/>
    </location>
    <ligand>
        <name>5-methyltetrahydropteroyltri-L-glutamate</name>
        <dbReference type="ChEBI" id="CHEBI:58207"/>
    </ligand>
</feature>
<comment type="function">
    <text evidence="1 11">Catalyzes the transfer of a methyl group from 5-methyltetrahydrofolate to homocysteine resulting in methionine formation.</text>
</comment>
<accession>A0A916XSA6</accession>
<feature type="binding site" evidence="11">
    <location>
        <position position="727"/>
    </location>
    <ligand>
        <name>Zn(2+)</name>
        <dbReference type="ChEBI" id="CHEBI:29105"/>
        <note>catalytic</note>
    </ligand>
</feature>
<feature type="binding site" evidence="11">
    <location>
        <position position="644"/>
    </location>
    <ligand>
        <name>Zn(2+)</name>
        <dbReference type="ChEBI" id="CHEBI:29105"/>
        <note>catalytic</note>
    </ligand>
</feature>
<feature type="active site" description="Proton donor" evidence="11 14">
    <location>
        <position position="695"/>
    </location>
</feature>
<keyword evidence="5 11" id="KW-0028">Amino-acid biosynthesis</keyword>
<feature type="binding site" evidence="13">
    <location>
        <position position="644"/>
    </location>
    <ligand>
        <name>Zn(2+)</name>
        <dbReference type="ChEBI" id="CHEBI:29105"/>
        <label>1</label>
        <note>catalytic</note>
    </ligand>
</feature>
<dbReference type="SUPFAM" id="SSF51726">
    <property type="entry name" value="UROD/MetE-like"/>
    <property type="match status" value="2"/>
</dbReference>
<comment type="caution">
    <text evidence="17">The sequence shown here is derived from an EMBL/GenBank/DDBJ whole genome shotgun (WGS) entry which is preliminary data.</text>
</comment>
<keyword evidence="9 11" id="KW-0862">Zinc</keyword>
<evidence type="ECO:0000256" key="6">
    <source>
        <dbReference type="ARBA" id="ARBA00022679"/>
    </source>
</evidence>
<feature type="binding site" evidence="11">
    <location>
        <position position="666"/>
    </location>
    <ligand>
        <name>Zn(2+)</name>
        <dbReference type="ChEBI" id="CHEBI:29105"/>
        <note>catalytic</note>
    </ligand>
</feature>
<feature type="binding site" evidence="13">
    <location>
        <position position="666"/>
    </location>
    <ligand>
        <name>Zn(2+)</name>
        <dbReference type="ChEBI" id="CHEBI:29105"/>
        <label>1</label>
        <note>catalytic</note>
    </ligand>
</feature>
<evidence type="ECO:0000256" key="7">
    <source>
        <dbReference type="ARBA" id="ARBA00022723"/>
    </source>
</evidence>
<name>A0A916XSA6_9BURK</name>
<evidence type="ECO:0000256" key="14">
    <source>
        <dbReference type="PIRSR" id="PIRSR000382-3"/>
    </source>
</evidence>
<dbReference type="InterPro" id="IPR006276">
    <property type="entry name" value="Cobalamin-indep_Met_synthase"/>
</dbReference>
<feature type="binding site" evidence="11 12">
    <location>
        <begin position="432"/>
        <end position="434"/>
    </location>
    <ligand>
        <name>L-homocysteine</name>
        <dbReference type="ChEBI" id="CHEBI:58199"/>
    </ligand>
</feature>
<dbReference type="Gene3D" id="3.20.20.210">
    <property type="match status" value="2"/>
</dbReference>
<dbReference type="FunFam" id="3.20.20.210:FF:000002">
    <property type="entry name" value="5-methyltetrahydropteroyltriglutamate--homocysteine methyltransferase"/>
    <property type="match status" value="1"/>
</dbReference>
<dbReference type="Pfam" id="PF01717">
    <property type="entry name" value="Meth_synt_2"/>
    <property type="match status" value="1"/>
</dbReference>
<evidence type="ECO:0000256" key="5">
    <source>
        <dbReference type="ARBA" id="ARBA00022605"/>
    </source>
</evidence>
<organism evidence="17 18">
    <name type="scientific">Undibacterium terreum</name>
    <dbReference type="NCBI Taxonomy" id="1224302"/>
    <lineage>
        <taxon>Bacteria</taxon>
        <taxon>Pseudomonadati</taxon>
        <taxon>Pseudomonadota</taxon>
        <taxon>Betaproteobacteria</taxon>
        <taxon>Burkholderiales</taxon>
        <taxon>Oxalobacteraceae</taxon>
        <taxon>Undibacterium</taxon>
    </lineage>
</organism>
<comment type="catalytic activity">
    <reaction evidence="11">
        <text>5-methyltetrahydropteroyltri-L-glutamate + L-homocysteine = tetrahydropteroyltri-L-glutamate + L-methionine</text>
        <dbReference type="Rhea" id="RHEA:21196"/>
        <dbReference type="ChEBI" id="CHEBI:57844"/>
        <dbReference type="ChEBI" id="CHEBI:58140"/>
        <dbReference type="ChEBI" id="CHEBI:58199"/>
        <dbReference type="ChEBI" id="CHEBI:58207"/>
        <dbReference type="EC" id="2.1.1.14"/>
    </reaction>
</comment>
<feature type="binding site" evidence="11 12">
    <location>
        <position position="485"/>
    </location>
    <ligand>
        <name>L-methionine</name>
        <dbReference type="ChEBI" id="CHEBI:57844"/>
    </ligand>
</feature>
<dbReference type="AlphaFoldDB" id="A0A916XSA6"/>
<feature type="binding site" evidence="11">
    <location>
        <position position="112"/>
    </location>
    <ligand>
        <name>5-methyltetrahydropteroyltri-L-glutamate</name>
        <dbReference type="ChEBI" id="CHEBI:58207"/>
    </ligand>
</feature>
<dbReference type="NCBIfam" id="NF003556">
    <property type="entry name" value="PRK05222.1"/>
    <property type="match status" value="1"/>
</dbReference>
<comment type="cofactor">
    <cofactor evidence="11">
        <name>Zn(2+)</name>
        <dbReference type="ChEBI" id="CHEBI:29105"/>
    </cofactor>
    <text evidence="11">Binds 1 zinc ion per subunit.</text>
</comment>
<evidence type="ECO:0000259" key="16">
    <source>
        <dbReference type="Pfam" id="PF08267"/>
    </source>
</evidence>
<feature type="domain" description="Cobalamin-independent methionine synthase MetE C-terminal/archaeal" evidence="15">
    <location>
        <begin position="427"/>
        <end position="749"/>
    </location>
</feature>
<evidence type="ECO:0000256" key="10">
    <source>
        <dbReference type="ARBA" id="ARBA00023167"/>
    </source>
</evidence>
<keyword evidence="10 11" id="KW-0486">Methionine biosynthesis</keyword>
<feature type="binding site" evidence="11 12">
    <location>
        <position position="600"/>
    </location>
    <ligand>
        <name>L-homocysteine</name>
        <dbReference type="ChEBI" id="CHEBI:58199"/>
    </ligand>
</feature>
<dbReference type="CDD" id="cd03311">
    <property type="entry name" value="CIMS_C_terminal_like"/>
    <property type="match status" value="1"/>
</dbReference>
<dbReference type="EC" id="2.1.1.14" evidence="11"/>
<comment type="pathway">
    <text evidence="2 11">Amino-acid biosynthesis; L-methionine biosynthesis via de novo pathway; L-methionine from L-homocysteine (MetE route): step 1/1.</text>
</comment>
<evidence type="ECO:0000256" key="4">
    <source>
        <dbReference type="ARBA" id="ARBA00022603"/>
    </source>
</evidence>
<evidence type="ECO:0000256" key="11">
    <source>
        <dbReference type="HAMAP-Rule" id="MF_00172"/>
    </source>
</evidence>
<comment type="cofactor">
    <cofactor evidence="13">
        <name>Zn(2+)</name>
        <dbReference type="ChEBI" id="CHEBI:29105"/>
    </cofactor>
    <text evidence="13">Binds 2 Zn(2+) ions per subunit.</text>
</comment>
<dbReference type="PANTHER" id="PTHR30519">
    <property type="entry name" value="5-METHYLTETRAHYDROPTEROYLTRIGLUTAMATE--HOMOCYSTEINE METHYLTRANSFERASE"/>
    <property type="match status" value="1"/>
</dbReference>
<keyword evidence="18" id="KW-1185">Reference proteome</keyword>
<feature type="binding site" evidence="11 12">
    <location>
        <position position="600"/>
    </location>
    <ligand>
        <name>L-methionine</name>
        <dbReference type="ChEBI" id="CHEBI:57844"/>
    </ligand>
</feature>
<evidence type="ECO:0000256" key="12">
    <source>
        <dbReference type="PIRSR" id="PIRSR000382-1"/>
    </source>
</evidence>
<comment type="similarity">
    <text evidence="3 11">Belongs to the vitamin-B12 independent methionine synthase family.</text>
</comment>
<feature type="binding site" evidence="11">
    <location>
        <position position="642"/>
    </location>
    <ligand>
        <name>Zn(2+)</name>
        <dbReference type="ChEBI" id="CHEBI:29105"/>
        <note>catalytic</note>
    </ligand>
</feature>
<evidence type="ECO:0000256" key="13">
    <source>
        <dbReference type="PIRSR" id="PIRSR000382-2"/>
    </source>
</evidence>
<evidence type="ECO:0000256" key="9">
    <source>
        <dbReference type="ARBA" id="ARBA00022833"/>
    </source>
</evidence>
<dbReference type="Proteomes" id="UP000637423">
    <property type="component" value="Unassembled WGS sequence"/>
</dbReference>
<gene>
    <name evidence="11 17" type="primary">metE</name>
    <name evidence="17" type="ORF">GCM10011396_53620</name>
</gene>
<evidence type="ECO:0000256" key="3">
    <source>
        <dbReference type="ARBA" id="ARBA00009553"/>
    </source>
</evidence>
<sequence length="766" mass="86079">MASAHILGFPRIGAQRELKFAQEAFWRGELSEAALRDVGADLRARHWKLQKQAGLDAVSVGDFAWYDQVLNTLALLGGLPTRFGFDAKNLTLSEYFTLARGNTQHFAMEMTKWFDTNYHYLVPEWTADSSFDRGVDWLFDELAEAQAQGHRAKLTLIGPVTLLYLGKIKGGLAHKLDLLPKLLPAYQRVLARLQAAGVEWVQIDEPVLALDLDATWKSAFTPAYAVLSPQAPKLLLATYFESVANHADLLHSLPVAGLHVDLIRAPLQAQSLLANWPAGRVLSAGVIDGRNIWRADLSEVLKRLQPLKQELGELLWLAPSCSLLHVPVDLSSETSLDEEVKSWLAFATQKLDEIVALKCALNGQAAQVLPHFTASQIAIHSRNVSSRIHNPLVKKRVEELAESDAQRRNIFGERIVKQQARFKLPLFPTTTIGSFPQTKAIRQARAAHKRGDLGHLEYLDAMREEIRLVVEKQEQLDIDVLVHGEPERNDMVEYFGEQLWGYGFTLNGWVQSYGSRCVKPPFIYGDVYRPEAMTVGWSEFAQSLTSRPMKGMLTGPVTMLQWSFVRDDQPRETTALQIALALRDEVCDLEKAGIGMIQIDEPAFREGLPLKSGDWPHYLDWAVRAFKVSACGVADETQIHTHMCYSEFNDILPWIAAMDADVITIETSRSDMELLDGFGEFAYPNEIGPGVYDIHSPRVPRMLEMQRLLQKAREVIPDRRLWVNPDCGLKTRDWPETIAALENMVQAAKLLRASLAEHEEHEGNCC</sequence>
<keyword evidence="6 11" id="KW-0808">Transferase</keyword>
<feature type="binding site" evidence="11 12">
    <location>
        <begin position="432"/>
        <end position="434"/>
    </location>
    <ligand>
        <name>L-methionine</name>
        <dbReference type="ChEBI" id="CHEBI:57844"/>
    </ligand>
</feature>